<keyword evidence="3" id="KW-1185">Reference proteome</keyword>
<comment type="caution">
    <text evidence="2">The sequence shown here is derived from an EMBL/GenBank/DDBJ whole genome shotgun (WGS) entry which is preliminary data.</text>
</comment>
<dbReference type="OrthoDB" id="1488462at2"/>
<gene>
    <name evidence="2" type="ORF">C5O19_05760</name>
</gene>
<accession>A0A2S7IN50</accession>
<evidence type="ECO:0000259" key="1">
    <source>
        <dbReference type="Pfam" id="PF19404"/>
    </source>
</evidence>
<dbReference type="RefSeq" id="WP_104710447.1">
    <property type="nucleotide sequence ID" value="NZ_PTRA01000001.1"/>
</dbReference>
<proteinExistence type="predicted"/>
<sequence>MIDLQAQGMVFLPLKFSRNELTYTIDAADPSLANRTGLKYFLEILVPAFPLSPDFVLLHRSEGRERPVGTNGSVSLYEGADFSYNDRNGKLDGQLSLLKPEYGQRSMRLSVTQTMPFKLREIVTGGVDSDKTSPTQWVIKAGISLEHWPGYQNDFWNKYQAQARKFLTWQPNGRTVSPTEEIYLSFVLNCFPVPATLKLRVSFHLSDGSSTRPQTVSELSGLTQYGVVLCPVGPKILNVPDDCERYDVWLSNENDECLSEIRTYYLEQLYQPFERFILFSNSLGGWDTLRLTGETTEKLRVSQVTAERARKSSDPLDFPEMLVVSTEGERELSFSTGYFQKDSAAWLRYLDELILTEEIYLVSDQGYEPLRRTTSEVVDHQDNVFLQSRTFSFVKQSKVQNFSQLPANVPDIRPTVWVGQNYTHVLDAQGKRSGKMAATRLRKTYADDGTDVKPLTLKPNTPGDPDYQKPIFSPVVVVGSTPYPSLAISRKTSYNRTTCGNGYYGGPALVAIEAGKYGGESPGDGDALAEAEFLSKNTQAYTDEWGVCDNSPQNYAWDVPAGHWHYRTNYTAETLVSETALNPEKGNAWYLPQGSGYRYQNWQNDLNFPAPAAANAWRFGFYHSVPITVKTYINGQLVDTRTQNPNQESYSQFTYPGTLQSGDRLYLERSDA</sequence>
<dbReference type="AlphaFoldDB" id="A0A2S7IN50"/>
<evidence type="ECO:0000313" key="2">
    <source>
        <dbReference type="EMBL" id="PQA59161.1"/>
    </source>
</evidence>
<reference evidence="3" key="1">
    <citation type="submission" date="2018-02" db="EMBL/GenBank/DDBJ databases">
        <title>Genome sequencing of Solimonas sp. HR-BB.</title>
        <authorList>
            <person name="Lee Y."/>
            <person name="Jeon C.O."/>
        </authorList>
    </citation>
    <scope>NUCLEOTIDE SEQUENCE [LARGE SCALE GENOMIC DNA]</scope>
    <source>
        <strain evidence="3">HR-U</strain>
    </source>
</reference>
<protein>
    <recommendedName>
        <fullName evidence="1">DUF5977 domain-containing protein</fullName>
    </recommendedName>
</protein>
<organism evidence="2 3">
    <name type="scientific">Siphonobacter curvatus</name>
    <dbReference type="NCBI Taxonomy" id="2094562"/>
    <lineage>
        <taxon>Bacteria</taxon>
        <taxon>Pseudomonadati</taxon>
        <taxon>Bacteroidota</taxon>
        <taxon>Cytophagia</taxon>
        <taxon>Cytophagales</taxon>
        <taxon>Cytophagaceae</taxon>
        <taxon>Siphonobacter</taxon>
    </lineage>
</organism>
<dbReference type="InterPro" id="IPR046020">
    <property type="entry name" value="DUF5977"/>
</dbReference>
<evidence type="ECO:0000313" key="3">
    <source>
        <dbReference type="Proteomes" id="UP000239590"/>
    </source>
</evidence>
<feature type="domain" description="DUF5977" evidence="1">
    <location>
        <begin position="489"/>
        <end position="548"/>
    </location>
</feature>
<name>A0A2S7IN50_9BACT</name>
<dbReference type="Pfam" id="PF19404">
    <property type="entry name" value="DUF5977"/>
    <property type="match status" value="1"/>
</dbReference>
<dbReference type="Proteomes" id="UP000239590">
    <property type="component" value="Unassembled WGS sequence"/>
</dbReference>
<dbReference type="EMBL" id="PTRA01000001">
    <property type="protein sequence ID" value="PQA59161.1"/>
    <property type="molecule type" value="Genomic_DNA"/>
</dbReference>